<evidence type="ECO:0000313" key="3">
    <source>
        <dbReference type="Proteomes" id="UP001556367"/>
    </source>
</evidence>
<gene>
    <name evidence="2" type="ORF">HGRIS_007048</name>
</gene>
<evidence type="ECO:0000256" key="1">
    <source>
        <dbReference type="SAM" id="MobiDB-lite"/>
    </source>
</evidence>
<feature type="region of interest" description="Disordered" evidence="1">
    <location>
        <begin position="63"/>
        <end position="95"/>
    </location>
</feature>
<accession>A0ABR3JBL8</accession>
<keyword evidence="3" id="KW-1185">Reference proteome</keyword>
<feature type="compositionally biased region" description="Polar residues" evidence="1">
    <location>
        <begin position="15"/>
        <end position="27"/>
    </location>
</feature>
<evidence type="ECO:0000313" key="2">
    <source>
        <dbReference type="EMBL" id="KAL0952823.1"/>
    </source>
</evidence>
<sequence length="95" mass="10710">MVFRGTATKVPADIFQQSPTSSAYTPQTRRDYDNLKLQLATATLAHFFLHVYRSTTPAMMPTTTLTPIATPNLKKSLRANRGITRPTRTRNSQRD</sequence>
<reference evidence="3" key="1">
    <citation type="submission" date="2024-06" db="EMBL/GenBank/DDBJ databases">
        <title>Multi-omics analyses provide insights into the biosynthesis of the anticancer antibiotic pleurotin in Hohenbuehelia grisea.</title>
        <authorList>
            <person name="Weaver J.A."/>
            <person name="Alberti F."/>
        </authorList>
    </citation>
    <scope>NUCLEOTIDE SEQUENCE [LARGE SCALE GENOMIC DNA]</scope>
    <source>
        <strain evidence="3">T-177</strain>
    </source>
</reference>
<dbReference type="Proteomes" id="UP001556367">
    <property type="component" value="Unassembled WGS sequence"/>
</dbReference>
<organism evidence="2 3">
    <name type="scientific">Hohenbuehelia grisea</name>
    <dbReference type="NCBI Taxonomy" id="104357"/>
    <lineage>
        <taxon>Eukaryota</taxon>
        <taxon>Fungi</taxon>
        <taxon>Dikarya</taxon>
        <taxon>Basidiomycota</taxon>
        <taxon>Agaricomycotina</taxon>
        <taxon>Agaricomycetes</taxon>
        <taxon>Agaricomycetidae</taxon>
        <taxon>Agaricales</taxon>
        <taxon>Pleurotineae</taxon>
        <taxon>Pleurotaceae</taxon>
        <taxon>Hohenbuehelia</taxon>
    </lineage>
</organism>
<comment type="caution">
    <text evidence="2">The sequence shown here is derived from an EMBL/GenBank/DDBJ whole genome shotgun (WGS) entry which is preliminary data.</text>
</comment>
<protein>
    <submittedName>
        <fullName evidence="2">Uncharacterized protein</fullName>
    </submittedName>
</protein>
<name>A0ABR3JBL8_9AGAR</name>
<proteinExistence type="predicted"/>
<dbReference type="EMBL" id="JASNQZ010000010">
    <property type="protein sequence ID" value="KAL0952823.1"/>
    <property type="molecule type" value="Genomic_DNA"/>
</dbReference>
<feature type="region of interest" description="Disordered" evidence="1">
    <location>
        <begin position="1"/>
        <end position="27"/>
    </location>
</feature>